<comment type="caution">
    <text evidence="1">The sequence shown here is derived from an EMBL/GenBank/DDBJ whole genome shotgun (WGS) entry which is preliminary data.</text>
</comment>
<dbReference type="STRING" id="156892.BM477_05880"/>
<protein>
    <submittedName>
        <fullName evidence="1">Uncharacterized protein</fullName>
    </submittedName>
</protein>
<name>A0A1Q5PMG8_9ACTO</name>
<gene>
    <name evidence="1" type="ORF">BM477_05880</name>
</gene>
<dbReference type="EMBL" id="MPDM01000005">
    <property type="protein sequence ID" value="OKL48722.1"/>
    <property type="molecule type" value="Genomic_DNA"/>
</dbReference>
<evidence type="ECO:0000313" key="1">
    <source>
        <dbReference type="EMBL" id="OKL48722.1"/>
    </source>
</evidence>
<dbReference type="Proteomes" id="UP000186465">
    <property type="component" value="Unassembled WGS sequence"/>
</dbReference>
<sequence length="82" mass="9038">MICIAYLNGMQIENALPLGADTTGFINFQTSQLPAHQINESLLDFGVKHDLEIYQLSATDGVLKTEIVSRGANQLSFCKNYC</sequence>
<keyword evidence="2" id="KW-1185">Reference proteome</keyword>
<organism evidence="1 2">
    <name type="scientific">Boudabousia marimammalium</name>
    <dbReference type="NCBI Taxonomy" id="156892"/>
    <lineage>
        <taxon>Bacteria</taxon>
        <taxon>Bacillati</taxon>
        <taxon>Actinomycetota</taxon>
        <taxon>Actinomycetes</taxon>
        <taxon>Actinomycetales</taxon>
        <taxon>Actinomycetaceae</taxon>
        <taxon>Boudabousia</taxon>
    </lineage>
</organism>
<evidence type="ECO:0000313" key="2">
    <source>
        <dbReference type="Proteomes" id="UP000186465"/>
    </source>
</evidence>
<reference evidence="2" key="1">
    <citation type="submission" date="2016-11" db="EMBL/GenBank/DDBJ databases">
        <title>Actinomyces gypaetusis sp. nov. isolated from Gypaetus barbatus in Qinghai Tibet Plateau China.</title>
        <authorList>
            <person name="Meng X."/>
        </authorList>
    </citation>
    <scope>NUCLEOTIDE SEQUENCE [LARGE SCALE GENOMIC DNA]</scope>
    <source>
        <strain evidence="2">DSM 15383</strain>
    </source>
</reference>
<proteinExistence type="predicted"/>
<accession>A0A1Q5PMG8</accession>
<dbReference type="AlphaFoldDB" id="A0A1Q5PMG8"/>